<reference evidence="6" key="1">
    <citation type="submission" date="2022-03" db="EMBL/GenBank/DDBJ databases">
        <authorList>
            <person name="Sayadi A."/>
        </authorList>
    </citation>
    <scope>NUCLEOTIDE SEQUENCE</scope>
</reference>
<dbReference type="OrthoDB" id="187139at2759"/>
<evidence type="ECO:0000256" key="5">
    <source>
        <dbReference type="SAM" id="SignalP"/>
    </source>
</evidence>
<comment type="caution">
    <text evidence="6">The sequence shown here is derived from an EMBL/GenBank/DDBJ whole genome shotgun (WGS) entry which is preliminary data.</text>
</comment>
<evidence type="ECO:0008006" key="8">
    <source>
        <dbReference type="Google" id="ProtNLM"/>
    </source>
</evidence>
<evidence type="ECO:0000256" key="1">
    <source>
        <dbReference type="ARBA" id="ARBA00008834"/>
    </source>
</evidence>
<name>A0A9P0KYA7_ACAOB</name>
<protein>
    <recommendedName>
        <fullName evidence="8">Glycoside hydrolase family 28 protein</fullName>
    </recommendedName>
</protein>
<keyword evidence="7" id="KW-1185">Reference proteome</keyword>
<feature type="chain" id="PRO_5040429863" description="Glycoside hydrolase family 28 protein" evidence="5">
    <location>
        <begin position="19"/>
        <end position="398"/>
    </location>
</feature>
<keyword evidence="2 4" id="KW-0378">Hydrolase</keyword>
<keyword evidence="3 4" id="KW-0326">Glycosidase</keyword>
<dbReference type="InterPro" id="IPR006626">
    <property type="entry name" value="PbH1"/>
</dbReference>
<dbReference type="Gene3D" id="2.160.20.10">
    <property type="entry name" value="Single-stranded right-handed beta-helix, Pectin lyase-like"/>
    <property type="match status" value="1"/>
</dbReference>
<dbReference type="InterPro" id="IPR011050">
    <property type="entry name" value="Pectin_lyase_fold/virulence"/>
</dbReference>
<evidence type="ECO:0000313" key="6">
    <source>
        <dbReference type="EMBL" id="CAH1980346.1"/>
    </source>
</evidence>
<dbReference type="SMART" id="SM00710">
    <property type="entry name" value="PbH1"/>
    <property type="match status" value="7"/>
</dbReference>
<comment type="similarity">
    <text evidence="1 4">Belongs to the glycosyl hydrolase 28 family.</text>
</comment>
<accession>A0A9P0KYA7</accession>
<dbReference type="Pfam" id="PF00295">
    <property type="entry name" value="Glyco_hydro_28"/>
    <property type="match status" value="1"/>
</dbReference>
<evidence type="ECO:0000313" key="7">
    <source>
        <dbReference type="Proteomes" id="UP001152888"/>
    </source>
</evidence>
<dbReference type="InterPro" id="IPR012334">
    <property type="entry name" value="Pectin_lyas_fold"/>
</dbReference>
<evidence type="ECO:0000256" key="3">
    <source>
        <dbReference type="ARBA" id="ARBA00023295"/>
    </source>
</evidence>
<sequence length="398" mass="43664">MMLVLAVIQLIAISAVSAALYDVTKYGADRSGGIPSTDQIARAINDAAIHGAGIVHFPPGKYLTGPIELKSNIILDIADSTIITFLDDPALYPPLDATLPDGKQRRIEFTPLIRGVGVRNVAIRGNCVLEGNGAIWWDRLPPPATRPIFIYFSGSHNIVLKNIIIRNSPMFNVNIIWSNSIVVDGIRIRNPESYKGAGPNTDGINLLSVNRVHVTNVDVATGDDCLVLDAWGYGKDRDPTHDVLIENSHMSIGHSGVGIGSITAGGLRNITIRNCVFDSVCRGVDIRTNNVRGGVVEDILYQNLTMNNCTWEGISITALFPDYKDKGWHPIGDQTPFIRNIRYENIRGSAEREGIYLVGLPESPVENIVLENVDMRSKKPNPILLQNTRNIVINGRRY</sequence>
<dbReference type="Proteomes" id="UP001152888">
    <property type="component" value="Unassembled WGS sequence"/>
</dbReference>
<dbReference type="PANTHER" id="PTHR31339:SF9">
    <property type="entry name" value="PLASMIN AND FIBRONECTIN-BINDING PROTEIN A"/>
    <property type="match status" value="1"/>
</dbReference>
<feature type="signal peptide" evidence="5">
    <location>
        <begin position="1"/>
        <end position="18"/>
    </location>
</feature>
<dbReference type="SUPFAM" id="SSF51126">
    <property type="entry name" value="Pectin lyase-like"/>
    <property type="match status" value="1"/>
</dbReference>
<gene>
    <name evidence="6" type="ORF">ACAOBT_LOCUS13929</name>
</gene>
<evidence type="ECO:0000256" key="2">
    <source>
        <dbReference type="ARBA" id="ARBA00022801"/>
    </source>
</evidence>
<dbReference type="PANTHER" id="PTHR31339">
    <property type="entry name" value="PECTIN LYASE-RELATED"/>
    <property type="match status" value="1"/>
</dbReference>
<dbReference type="GO" id="GO:0005975">
    <property type="term" value="P:carbohydrate metabolic process"/>
    <property type="evidence" value="ECO:0007669"/>
    <property type="project" value="InterPro"/>
</dbReference>
<dbReference type="AlphaFoldDB" id="A0A9P0KYA7"/>
<dbReference type="InterPro" id="IPR051801">
    <property type="entry name" value="GH28_Enzymes"/>
</dbReference>
<proteinExistence type="inferred from homology"/>
<dbReference type="InterPro" id="IPR000743">
    <property type="entry name" value="Glyco_hydro_28"/>
</dbReference>
<dbReference type="GO" id="GO:0004650">
    <property type="term" value="F:polygalacturonase activity"/>
    <property type="evidence" value="ECO:0007669"/>
    <property type="project" value="InterPro"/>
</dbReference>
<organism evidence="6 7">
    <name type="scientific">Acanthoscelides obtectus</name>
    <name type="common">Bean weevil</name>
    <name type="synonym">Bruchus obtectus</name>
    <dbReference type="NCBI Taxonomy" id="200917"/>
    <lineage>
        <taxon>Eukaryota</taxon>
        <taxon>Metazoa</taxon>
        <taxon>Ecdysozoa</taxon>
        <taxon>Arthropoda</taxon>
        <taxon>Hexapoda</taxon>
        <taxon>Insecta</taxon>
        <taxon>Pterygota</taxon>
        <taxon>Neoptera</taxon>
        <taxon>Endopterygota</taxon>
        <taxon>Coleoptera</taxon>
        <taxon>Polyphaga</taxon>
        <taxon>Cucujiformia</taxon>
        <taxon>Chrysomeloidea</taxon>
        <taxon>Chrysomelidae</taxon>
        <taxon>Bruchinae</taxon>
        <taxon>Bruchini</taxon>
        <taxon>Acanthoscelides</taxon>
    </lineage>
</organism>
<evidence type="ECO:0000256" key="4">
    <source>
        <dbReference type="RuleBase" id="RU361169"/>
    </source>
</evidence>
<keyword evidence="5" id="KW-0732">Signal</keyword>
<dbReference type="EMBL" id="CAKOFQ010006893">
    <property type="protein sequence ID" value="CAH1980346.1"/>
    <property type="molecule type" value="Genomic_DNA"/>
</dbReference>